<evidence type="ECO:0000256" key="2">
    <source>
        <dbReference type="ARBA" id="ARBA00022704"/>
    </source>
</evidence>
<dbReference type="InterPro" id="IPR018990">
    <property type="entry name" value="Prot_inh_I42_chagasin"/>
</dbReference>
<dbReference type="Gene3D" id="2.60.40.2020">
    <property type="match status" value="1"/>
</dbReference>
<dbReference type="InterPro" id="IPR036331">
    <property type="entry name" value="Chagasin-like_sf"/>
</dbReference>
<dbReference type="Proteomes" id="UP000619260">
    <property type="component" value="Unassembled WGS sequence"/>
</dbReference>
<accession>A0A8J3YNE8</accession>
<dbReference type="AlphaFoldDB" id="A0A8J3YNE8"/>
<dbReference type="RefSeq" id="WP_203900788.1">
    <property type="nucleotide sequence ID" value="NZ_BOPF01000014.1"/>
</dbReference>
<gene>
    <name evidence="4" type="ORF">Val02_41690</name>
</gene>
<dbReference type="EMBL" id="BOPF01000014">
    <property type="protein sequence ID" value="GIJ47283.1"/>
    <property type="molecule type" value="Genomic_DNA"/>
</dbReference>
<sequence>MSGDPLGPADNGRVVRVVPGERVEAALPQQGGTGYRWILDPLPPGVVLVGERTDPGGRDAAGATGRRTFTFAVGSPDVPVRVTARLRRDWEPPSSAVDVFSVELEI</sequence>
<dbReference type="GO" id="GO:0004869">
    <property type="term" value="F:cysteine-type endopeptidase inhibitor activity"/>
    <property type="evidence" value="ECO:0007669"/>
    <property type="project" value="UniProtKB-KW"/>
</dbReference>
<evidence type="ECO:0000313" key="5">
    <source>
        <dbReference type="Proteomes" id="UP000619260"/>
    </source>
</evidence>
<dbReference type="Pfam" id="PF09394">
    <property type="entry name" value="Inhibitor_I42"/>
    <property type="match status" value="1"/>
</dbReference>
<reference evidence="4" key="1">
    <citation type="submission" date="2021-01" db="EMBL/GenBank/DDBJ databases">
        <title>Whole genome shotgun sequence of Virgisporangium aliadipatigenens NBRC 105644.</title>
        <authorList>
            <person name="Komaki H."/>
            <person name="Tamura T."/>
        </authorList>
    </citation>
    <scope>NUCLEOTIDE SEQUENCE</scope>
    <source>
        <strain evidence="4">NBRC 105644</strain>
    </source>
</reference>
<dbReference type="SUPFAM" id="SSF141066">
    <property type="entry name" value="ICP-like"/>
    <property type="match status" value="1"/>
</dbReference>
<evidence type="ECO:0000259" key="3">
    <source>
        <dbReference type="Pfam" id="PF09394"/>
    </source>
</evidence>
<keyword evidence="2" id="KW-0789">Thiol protease inhibitor</keyword>
<keyword evidence="5" id="KW-1185">Reference proteome</keyword>
<evidence type="ECO:0000313" key="4">
    <source>
        <dbReference type="EMBL" id="GIJ47283.1"/>
    </source>
</evidence>
<name>A0A8J3YNE8_9ACTN</name>
<comment type="caution">
    <text evidence="4">The sequence shown here is derived from an EMBL/GenBank/DDBJ whole genome shotgun (WGS) entry which is preliminary data.</text>
</comment>
<keyword evidence="1" id="KW-0646">Protease inhibitor</keyword>
<protein>
    <recommendedName>
        <fullName evidence="3">Proteinase inhibitor I42 chagasin domain-containing protein</fullName>
    </recommendedName>
</protein>
<organism evidence="4 5">
    <name type="scientific">Virgisporangium aliadipatigenens</name>
    <dbReference type="NCBI Taxonomy" id="741659"/>
    <lineage>
        <taxon>Bacteria</taxon>
        <taxon>Bacillati</taxon>
        <taxon>Actinomycetota</taxon>
        <taxon>Actinomycetes</taxon>
        <taxon>Micromonosporales</taxon>
        <taxon>Micromonosporaceae</taxon>
        <taxon>Virgisporangium</taxon>
    </lineage>
</organism>
<evidence type="ECO:0000256" key="1">
    <source>
        <dbReference type="ARBA" id="ARBA00022690"/>
    </source>
</evidence>
<proteinExistence type="predicted"/>
<feature type="domain" description="Proteinase inhibitor I42 chagasin" evidence="3">
    <location>
        <begin position="19"/>
        <end position="102"/>
    </location>
</feature>